<keyword evidence="3 6" id="KW-0663">Pyridoxal phosphate</keyword>
<evidence type="ECO:0000256" key="4">
    <source>
        <dbReference type="ARBA" id="ARBA00023239"/>
    </source>
</evidence>
<dbReference type="GO" id="GO:0009097">
    <property type="term" value="P:isoleucine biosynthetic process"/>
    <property type="evidence" value="ECO:0007669"/>
    <property type="project" value="TreeGrafter"/>
</dbReference>
<dbReference type="InterPro" id="IPR008712">
    <property type="entry name" value="NinF"/>
</dbReference>
<feature type="modified residue" description="N6-(pyridoxal phosphate)lysine" evidence="6">
    <location>
        <position position="110"/>
    </location>
</feature>
<name>A0A7C4EM92_9BACT</name>
<proteinExistence type="inferred from homology"/>
<reference evidence="8" key="1">
    <citation type="journal article" date="2020" name="mSystems">
        <title>Genome- and Community-Level Interaction Insights into Carbon Utilization and Element Cycling Functions of Hydrothermarchaeota in Hydrothermal Sediment.</title>
        <authorList>
            <person name="Zhou Z."/>
            <person name="Liu Y."/>
            <person name="Xu W."/>
            <person name="Pan J."/>
            <person name="Luo Z.H."/>
            <person name="Li M."/>
        </authorList>
    </citation>
    <scope>NUCLEOTIDE SEQUENCE [LARGE SCALE GENOMIC DNA]</scope>
    <source>
        <strain evidence="8">SpSt-788</strain>
    </source>
</reference>
<evidence type="ECO:0000256" key="6">
    <source>
        <dbReference type="PIRSR" id="PIRSR604450-51"/>
    </source>
</evidence>
<comment type="caution">
    <text evidence="8">The sequence shown here is derived from an EMBL/GenBank/DDBJ whole genome shotgun (WGS) entry which is preliminary data.</text>
</comment>
<dbReference type="EC" id="4.2.3.1" evidence="5"/>
<evidence type="ECO:0000256" key="1">
    <source>
        <dbReference type="ARBA" id="ARBA00001933"/>
    </source>
</evidence>
<dbReference type="PANTHER" id="PTHR48078:SF6">
    <property type="entry name" value="L-THREONINE DEHYDRATASE CATABOLIC TDCB"/>
    <property type="match status" value="1"/>
</dbReference>
<dbReference type="GO" id="GO:0004795">
    <property type="term" value="F:threonine synthase activity"/>
    <property type="evidence" value="ECO:0007669"/>
    <property type="project" value="UniProtKB-UniRule"/>
</dbReference>
<dbReference type="InterPro" id="IPR001926">
    <property type="entry name" value="TrpB-like_PALP"/>
</dbReference>
<gene>
    <name evidence="8" type="ORF">ENV75_04060</name>
</gene>
<feature type="domain" description="Tryptophan synthase beta chain-like PALP" evidence="7">
    <location>
        <begin position="76"/>
        <end position="376"/>
    </location>
</feature>
<evidence type="ECO:0000256" key="2">
    <source>
        <dbReference type="ARBA" id="ARBA00005517"/>
    </source>
</evidence>
<dbReference type="NCBIfam" id="TIGR00260">
    <property type="entry name" value="thrC"/>
    <property type="match status" value="1"/>
</dbReference>
<comment type="similarity">
    <text evidence="2">Belongs to the threonine synthase family.</text>
</comment>
<dbReference type="CDD" id="cd01563">
    <property type="entry name" value="Thr-synth_1"/>
    <property type="match status" value="1"/>
</dbReference>
<evidence type="ECO:0000259" key="7">
    <source>
        <dbReference type="Pfam" id="PF00291"/>
    </source>
</evidence>
<dbReference type="Pfam" id="PF00291">
    <property type="entry name" value="PALP"/>
    <property type="match status" value="1"/>
</dbReference>
<dbReference type="GO" id="GO:0006567">
    <property type="term" value="P:L-threonine catabolic process"/>
    <property type="evidence" value="ECO:0007669"/>
    <property type="project" value="TreeGrafter"/>
</dbReference>
<dbReference type="GO" id="GO:0006565">
    <property type="term" value="P:L-serine catabolic process"/>
    <property type="evidence" value="ECO:0007669"/>
    <property type="project" value="TreeGrafter"/>
</dbReference>
<comment type="cofactor">
    <cofactor evidence="1 6">
        <name>pyridoxal 5'-phosphate</name>
        <dbReference type="ChEBI" id="CHEBI:597326"/>
    </cofactor>
</comment>
<dbReference type="PANTHER" id="PTHR48078">
    <property type="entry name" value="THREONINE DEHYDRATASE, MITOCHONDRIAL-RELATED"/>
    <property type="match status" value="1"/>
</dbReference>
<keyword evidence="4 8" id="KW-0456">Lyase</keyword>
<dbReference type="Pfam" id="PF05810">
    <property type="entry name" value="NinF"/>
    <property type="match status" value="1"/>
</dbReference>
<dbReference type="AlphaFoldDB" id="A0A7C4EM92"/>
<accession>A0A7C4EM92</accession>
<dbReference type="InterPro" id="IPR004450">
    <property type="entry name" value="Thr_synthase-like"/>
</dbReference>
<dbReference type="GO" id="GO:0003941">
    <property type="term" value="F:L-serine ammonia-lyase activity"/>
    <property type="evidence" value="ECO:0007669"/>
    <property type="project" value="TreeGrafter"/>
</dbReference>
<evidence type="ECO:0000256" key="5">
    <source>
        <dbReference type="NCBIfam" id="TIGR00260"/>
    </source>
</evidence>
<dbReference type="SUPFAM" id="SSF53686">
    <property type="entry name" value="Tryptophan synthase beta subunit-like PLP-dependent enzymes"/>
    <property type="match status" value="1"/>
</dbReference>
<dbReference type="NCBIfam" id="NF006050">
    <property type="entry name" value="PRK08197.1"/>
    <property type="match status" value="1"/>
</dbReference>
<protein>
    <recommendedName>
        <fullName evidence="5">Threonine synthase</fullName>
        <ecNumber evidence="5">4.2.3.1</ecNumber>
    </recommendedName>
</protein>
<dbReference type="GO" id="GO:0009088">
    <property type="term" value="P:threonine biosynthetic process"/>
    <property type="evidence" value="ECO:0007669"/>
    <property type="project" value="UniProtKB-UniRule"/>
</dbReference>
<organism evidence="8">
    <name type="scientific">Thermodesulfovibrio aggregans</name>
    <dbReference type="NCBI Taxonomy" id="86166"/>
    <lineage>
        <taxon>Bacteria</taxon>
        <taxon>Pseudomonadati</taxon>
        <taxon>Nitrospirota</taxon>
        <taxon>Thermodesulfovibrionia</taxon>
        <taxon>Thermodesulfovibrionales</taxon>
        <taxon>Thermodesulfovibrionaceae</taxon>
        <taxon>Thermodesulfovibrio</taxon>
    </lineage>
</organism>
<evidence type="ECO:0000313" key="8">
    <source>
        <dbReference type="EMBL" id="HGG99608.1"/>
    </source>
</evidence>
<dbReference type="GO" id="GO:0004794">
    <property type="term" value="F:threonine deaminase activity"/>
    <property type="evidence" value="ECO:0007669"/>
    <property type="project" value="TreeGrafter"/>
</dbReference>
<evidence type="ECO:0000256" key="3">
    <source>
        <dbReference type="ARBA" id="ARBA00022898"/>
    </source>
</evidence>
<sequence>MKYVTGLRCRECGREYPVEPVYVCEFCFGPLEAVYDYTKIKKALSKRTIEKRPKTLWRYKELLPIDGEPQVGLSSGFTPLVRAENLAKYLGVKELYIKDDTTLHPTLSFKDRVVAVALTKAKEFGFDTVACASTGNLAHAVSAHGAKAGFKRFIFIPATLEHSKIIASIVYEPNLVAVDGNYDDVNRLCSEIANKYRWAFVNINIRPFYAEGSKTIGFEIVEQLGWQSPDSIVVPCASGSLLTKVWKALKEFKELGIIKNLKTKIYGAQATGCCPISTAFKLGTDVIRPVKPNTVAKSLAIGNPADGYYALQAVKESGGAMEDVSDDEIIDAIKLLAKTEGIFAETAGGVTLATYIKLLKEGNIDRKDCTVLCITGNGLKTSEVLYERTAEIYHIKPNLASFEEALKRINQKGR</sequence>
<dbReference type="Gene3D" id="3.40.50.1100">
    <property type="match status" value="2"/>
</dbReference>
<dbReference type="InterPro" id="IPR050147">
    <property type="entry name" value="Ser/Thr_Dehydratase"/>
</dbReference>
<dbReference type="InterPro" id="IPR036052">
    <property type="entry name" value="TrpB-like_PALP_sf"/>
</dbReference>
<dbReference type="EMBL" id="DTHO01000044">
    <property type="protein sequence ID" value="HGG99608.1"/>
    <property type="molecule type" value="Genomic_DNA"/>
</dbReference>